<dbReference type="GO" id="GO:0006576">
    <property type="term" value="P:biogenic amine metabolic process"/>
    <property type="evidence" value="ECO:0007669"/>
    <property type="project" value="UniProtKB-ARBA"/>
</dbReference>
<dbReference type="PANTHER" id="PTHR43785">
    <property type="entry name" value="GAMMA-GLUTAMYLPUTRESCINE SYNTHETASE"/>
    <property type="match status" value="1"/>
</dbReference>
<organism evidence="9 10">
    <name type="scientific">Mycena sanguinolenta</name>
    <dbReference type="NCBI Taxonomy" id="230812"/>
    <lineage>
        <taxon>Eukaryota</taxon>
        <taxon>Fungi</taxon>
        <taxon>Dikarya</taxon>
        <taxon>Basidiomycota</taxon>
        <taxon>Agaricomycotina</taxon>
        <taxon>Agaricomycetes</taxon>
        <taxon>Agaricomycetidae</taxon>
        <taxon>Agaricales</taxon>
        <taxon>Marasmiineae</taxon>
        <taxon>Mycenaceae</taxon>
        <taxon>Mycena</taxon>
    </lineage>
</organism>
<keyword evidence="10" id="KW-1185">Reference proteome</keyword>
<evidence type="ECO:0000256" key="2">
    <source>
        <dbReference type="ARBA" id="ARBA00021364"/>
    </source>
</evidence>
<dbReference type="Gene3D" id="3.30.590.10">
    <property type="entry name" value="Glutamine synthetase/guanido kinase, catalytic domain"/>
    <property type="match status" value="1"/>
</dbReference>
<comment type="caution">
    <text evidence="9">The sequence shown here is derived from an EMBL/GenBank/DDBJ whole genome shotgun (WGS) entry which is preliminary data.</text>
</comment>
<reference evidence="9" key="1">
    <citation type="submission" date="2020-05" db="EMBL/GenBank/DDBJ databases">
        <title>Mycena genomes resolve the evolution of fungal bioluminescence.</title>
        <authorList>
            <person name="Tsai I.J."/>
        </authorList>
    </citation>
    <scope>NUCLEOTIDE SEQUENCE</scope>
    <source>
        <strain evidence="9">160909Yilan</strain>
    </source>
</reference>
<dbReference type="Pfam" id="PF00120">
    <property type="entry name" value="Gln-synt_C"/>
    <property type="match status" value="1"/>
</dbReference>
<gene>
    <name evidence="9" type="ORF">MSAN_01015500</name>
</gene>
<dbReference type="SUPFAM" id="SSF55931">
    <property type="entry name" value="Glutamine synthetase/guanido kinase"/>
    <property type="match status" value="1"/>
</dbReference>
<dbReference type="FunFam" id="3.10.20.70:FF:000013">
    <property type="entry name" value="Glutamine synthetase bacteria"/>
    <property type="match status" value="1"/>
</dbReference>
<evidence type="ECO:0000256" key="1">
    <source>
        <dbReference type="ARBA" id="ARBA00009897"/>
    </source>
</evidence>
<protein>
    <recommendedName>
        <fullName evidence="2">Glutamine synthetase</fullName>
    </recommendedName>
</protein>
<accession>A0A8H6YR14</accession>
<dbReference type="InterPro" id="IPR036651">
    <property type="entry name" value="Gln_synt_N_sf"/>
</dbReference>
<evidence type="ECO:0000313" key="10">
    <source>
        <dbReference type="Proteomes" id="UP000623467"/>
    </source>
</evidence>
<dbReference type="InterPro" id="IPR014746">
    <property type="entry name" value="Gln_synth/guanido_kin_cat_dom"/>
</dbReference>
<dbReference type="SUPFAM" id="SSF54368">
    <property type="entry name" value="Glutamine synthetase, N-terminal domain"/>
    <property type="match status" value="1"/>
</dbReference>
<dbReference type="OrthoDB" id="77835at2759"/>
<dbReference type="InterPro" id="IPR008146">
    <property type="entry name" value="Gln_synth_cat_dom"/>
</dbReference>
<dbReference type="Proteomes" id="UP000623467">
    <property type="component" value="Unassembled WGS sequence"/>
</dbReference>
<evidence type="ECO:0000313" key="9">
    <source>
        <dbReference type="EMBL" id="KAF7363587.1"/>
    </source>
</evidence>
<dbReference type="PANTHER" id="PTHR43785:SF12">
    <property type="entry name" value="TYPE-1 GLUTAMINE SYNTHETASE 2"/>
    <property type="match status" value="1"/>
</dbReference>
<dbReference type="Gene3D" id="3.10.20.70">
    <property type="entry name" value="Glutamine synthetase, N-terminal domain"/>
    <property type="match status" value="1"/>
</dbReference>
<dbReference type="SMART" id="SM01230">
    <property type="entry name" value="Gln-synt_C"/>
    <property type="match status" value="1"/>
</dbReference>
<evidence type="ECO:0000256" key="7">
    <source>
        <dbReference type="RuleBase" id="RU000384"/>
    </source>
</evidence>
<keyword evidence="5" id="KW-0067">ATP-binding</keyword>
<keyword evidence="4" id="KW-0547">Nucleotide-binding</keyword>
<evidence type="ECO:0000256" key="6">
    <source>
        <dbReference type="PROSITE-ProRule" id="PRU01331"/>
    </source>
</evidence>
<dbReference type="PROSITE" id="PS51987">
    <property type="entry name" value="GS_CATALYTIC"/>
    <property type="match status" value="1"/>
</dbReference>
<feature type="domain" description="GS catalytic" evidence="8">
    <location>
        <begin position="125"/>
        <end position="487"/>
    </location>
</feature>
<dbReference type="GO" id="GO:0006542">
    <property type="term" value="P:glutamine biosynthetic process"/>
    <property type="evidence" value="ECO:0007669"/>
    <property type="project" value="InterPro"/>
</dbReference>
<dbReference type="FunFam" id="3.30.590.10:FF:000005">
    <property type="entry name" value="Probable glutamine synthetase"/>
    <property type="match status" value="1"/>
</dbReference>
<dbReference type="EMBL" id="JACAZH010000007">
    <property type="protein sequence ID" value="KAF7363587.1"/>
    <property type="molecule type" value="Genomic_DNA"/>
</dbReference>
<name>A0A8H6YR14_9AGAR</name>
<dbReference type="AlphaFoldDB" id="A0A8H6YR14"/>
<evidence type="ECO:0000256" key="3">
    <source>
        <dbReference type="ARBA" id="ARBA00022598"/>
    </source>
</evidence>
<comment type="similarity">
    <text evidence="1 6 7">Belongs to the glutamine synthetase family.</text>
</comment>
<evidence type="ECO:0000256" key="4">
    <source>
        <dbReference type="ARBA" id="ARBA00022741"/>
    </source>
</evidence>
<sequence length="487" mass="54042">MAPPTRYIPESLDDLKRVLADDIKVKVAGVDVDGVLRGKYMSKDKFLSAASSDGFGFCSVIFGWDLHDTVYSRELLISNKANGYRDIIASIDLSTYRRIPWEDNVPFFLVSFLDPDTKEPLVVDPRGIMKITTDRAASAGRHCFAGVEYEYFNFQETPQSLAQKKFTDLQPLTPGMHGYSLLRTQLNHEYFRDLFDESAKFGVPLEGHHTETGPGVFETALAYTSALQMADNGILFKYLAKSIGMKRGVIPSFMAKPWGNLPGCSGHIHVSLRDSSDRNVFAVSDSELANGRANAAYEDTKFMSSEAESFLAGVLDGIADVMPLSQLVPTINGYKRLVGGEAFWAPNAVTYGYDSRAASIRIISPPSVPPSATRLEIRIPGADMNPYYALSAVFLLGFRGIEKKLKLHIPPITHFSPEDRKSGKVEMLPTSLESATARMMRADSIARESGMLGNMFVDHFGGTREHEVKLWNEAVTNWEVERYMELA</sequence>
<dbReference type="GO" id="GO:0004356">
    <property type="term" value="F:glutamine synthetase activity"/>
    <property type="evidence" value="ECO:0007669"/>
    <property type="project" value="InterPro"/>
</dbReference>
<keyword evidence="3" id="KW-0436">Ligase</keyword>
<evidence type="ECO:0000256" key="5">
    <source>
        <dbReference type="ARBA" id="ARBA00022840"/>
    </source>
</evidence>
<dbReference type="GO" id="GO:0005524">
    <property type="term" value="F:ATP binding"/>
    <property type="evidence" value="ECO:0007669"/>
    <property type="project" value="UniProtKB-KW"/>
</dbReference>
<evidence type="ECO:0000259" key="8">
    <source>
        <dbReference type="PROSITE" id="PS51987"/>
    </source>
</evidence>
<proteinExistence type="inferred from homology"/>